<dbReference type="GO" id="GO:0005886">
    <property type="term" value="C:plasma membrane"/>
    <property type="evidence" value="ECO:0007669"/>
    <property type="project" value="UniProtKB-SubCell"/>
</dbReference>
<keyword evidence="4 10" id="KW-1003">Cell membrane</keyword>
<evidence type="ECO:0000256" key="7">
    <source>
        <dbReference type="ARBA" id="ARBA00023065"/>
    </source>
</evidence>
<dbReference type="Pfam" id="PF01741">
    <property type="entry name" value="MscL"/>
    <property type="match status" value="1"/>
</dbReference>
<dbReference type="Gene3D" id="1.10.1200.120">
    <property type="entry name" value="Large-conductance mechanosensitive channel, MscL, domain 1"/>
    <property type="match status" value="1"/>
</dbReference>
<keyword evidence="5 10" id="KW-0812">Transmembrane</keyword>
<comment type="subcellular location">
    <subcellularLocation>
        <location evidence="1 10">Cell membrane</location>
        <topology evidence="1 10">Multi-pass membrane protein</topology>
    </subcellularLocation>
</comment>
<keyword evidence="3 10" id="KW-0813">Transport</keyword>
<keyword evidence="6 10" id="KW-1133">Transmembrane helix</keyword>
<evidence type="ECO:0000256" key="3">
    <source>
        <dbReference type="ARBA" id="ARBA00022448"/>
    </source>
</evidence>
<evidence type="ECO:0000256" key="9">
    <source>
        <dbReference type="ARBA" id="ARBA00023303"/>
    </source>
</evidence>
<dbReference type="NCBIfam" id="NF001843">
    <property type="entry name" value="PRK00567.1-4"/>
    <property type="match status" value="1"/>
</dbReference>
<dbReference type="EMBL" id="FQZO01000002">
    <property type="protein sequence ID" value="SHI84891.1"/>
    <property type="molecule type" value="Genomic_DNA"/>
</dbReference>
<keyword evidence="8 10" id="KW-0472">Membrane</keyword>
<dbReference type="RefSeq" id="WP_073005299.1">
    <property type="nucleotide sequence ID" value="NZ_FQZO01000002.1"/>
</dbReference>
<dbReference type="PROSITE" id="PS01327">
    <property type="entry name" value="MSCL"/>
    <property type="match status" value="1"/>
</dbReference>
<evidence type="ECO:0000256" key="8">
    <source>
        <dbReference type="ARBA" id="ARBA00023136"/>
    </source>
</evidence>
<dbReference type="AlphaFoldDB" id="A0A1M6EHH7"/>
<evidence type="ECO:0000256" key="4">
    <source>
        <dbReference type="ARBA" id="ARBA00022475"/>
    </source>
</evidence>
<keyword evidence="12" id="KW-1185">Reference proteome</keyword>
<dbReference type="PANTHER" id="PTHR30266:SF2">
    <property type="entry name" value="LARGE-CONDUCTANCE MECHANOSENSITIVE CHANNEL"/>
    <property type="match status" value="1"/>
</dbReference>
<protein>
    <recommendedName>
        <fullName evidence="10">Large-conductance mechanosensitive channel</fullName>
    </recommendedName>
</protein>
<feature type="transmembrane region" description="Helical" evidence="10">
    <location>
        <begin position="12"/>
        <end position="31"/>
    </location>
</feature>
<name>A0A1M6EHH7_9CLOT</name>
<evidence type="ECO:0000256" key="1">
    <source>
        <dbReference type="ARBA" id="ARBA00004651"/>
    </source>
</evidence>
<dbReference type="PANTHER" id="PTHR30266">
    <property type="entry name" value="MECHANOSENSITIVE CHANNEL MSCL"/>
    <property type="match status" value="1"/>
</dbReference>
<gene>
    <name evidence="10" type="primary">mscL</name>
    <name evidence="11" type="ORF">SAMN05444401_1575</name>
</gene>
<keyword evidence="9 10" id="KW-0407">Ion channel</keyword>
<evidence type="ECO:0000256" key="2">
    <source>
        <dbReference type="ARBA" id="ARBA00007254"/>
    </source>
</evidence>
<feature type="transmembrane region" description="Helical" evidence="10">
    <location>
        <begin position="68"/>
        <end position="87"/>
    </location>
</feature>
<organism evidence="11 12">
    <name type="scientific">Clostridium amylolyticum</name>
    <dbReference type="NCBI Taxonomy" id="1121298"/>
    <lineage>
        <taxon>Bacteria</taxon>
        <taxon>Bacillati</taxon>
        <taxon>Bacillota</taxon>
        <taxon>Clostridia</taxon>
        <taxon>Eubacteriales</taxon>
        <taxon>Clostridiaceae</taxon>
        <taxon>Clostridium</taxon>
    </lineage>
</organism>
<dbReference type="InterPro" id="IPR001185">
    <property type="entry name" value="MS_channel"/>
</dbReference>
<dbReference type="OrthoDB" id="9810350at2"/>
<dbReference type="GO" id="GO:0008381">
    <property type="term" value="F:mechanosensitive monoatomic ion channel activity"/>
    <property type="evidence" value="ECO:0007669"/>
    <property type="project" value="UniProtKB-UniRule"/>
</dbReference>
<accession>A0A1M6EHH7</accession>
<dbReference type="InterPro" id="IPR037673">
    <property type="entry name" value="MSC/AndL"/>
</dbReference>
<dbReference type="InterPro" id="IPR036019">
    <property type="entry name" value="MscL_channel"/>
</dbReference>
<comment type="similarity">
    <text evidence="2 10">Belongs to the MscL family.</text>
</comment>
<dbReference type="PRINTS" id="PR01264">
    <property type="entry name" value="MECHCHANNEL"/>
</dbReference>
<reference evidence="11 12" key="1">
    <citation type="submission" date="2016-11" db="EMBL/GenBank/DDBJ databases">
        <authorList>
            <person name="Jaros S."/>
            <person name="Januszkiewicz K."/>
            <person name="Wedrychowicz H."/>
        </authorList>
    </citation>
    <scope>NUCLEOTIDE SEQUENCE [LARGE SCALE GENOMIC DNA]</scope>
    <source>
        <strain evidence="11 12">DSM 21864</strain>
    </source>
</reference>
<proteinExistence type="inferred from homology"/>
<dbReference type="STRING" id="1121298.SAMN05444401_1575"/>
<evidence type="ECO:0000256" key="5">
    <source>
        <dbReference type="ARBA" id="ARBA00022692"/>
    </source>
</evidence>
<evidence type="ECO:0000313" key="12">
    <source>
        <dbReference type="Proteomes" id="UP000184080"/>
    </source>
</evidence>
<evidence type="ECO:0000256" key="6">
    <source>
        <dbReference type="ARBA" id="ARBA00022989"/>
    </source>
</evidence>
<comment type="subunit">
    <text evidence="10">Homopentamer.</text>
</comment>
<evidence type="ECO:0000256" key="10">
    <source>
        <dbReference type="HAMAP-Rule" id="MF_00115"/>
    </source>
</evidence>
<sequence length="129" mass="14544">MWKEFKEFAMKGNVIDLAVGVIIGGAFNKIVTSLVENILTPILELVMGKINISDIVLSPFGVNIKLGLFLQSVIDFLIMAFTIFLMVKAINRLRRPRQEEVKEIVEKKLSKEEALLTEIRDLLAEKGNN</sequence>
<evidence type="ECO:0000313" key="11">
    <source>
        <dbReference type="EMBL" id="SHI84891.1"/>
    </source>
</evidence>
<dbReference type="NCBIfam" id="TIGR00220">
    <property type="entry name" value="mscL"/>
    <property type="match status" value="1"/>
</dbReference>
<dbReference type="SUPFAM" id="SSF81330">
    <property type="entry name" value="Gated mechanosensitive channel"/>
    <property type="match status" value="1"/>
</dbReference>
<comment type="function">
    <text evidence="10">Channel that opens in response to stretch forces in the membrane lipid bilayer. May participate in the regulation of osmotic pressure changes within the cell.</text>
</comment>
<dbReference type="Proteomes" id="UP000184080">
    <property type="component" value="Unassembled WGS sequence"/>
</dbReference>
<dbReference type="InterPro" id="IPR019823">
    <property type="entry name" value="Mechanosensitive_channel_CS"/>
</dbReference>
<keyword evidence="7 10" id="KW-0406">Ion transport</keyword>
<dbReference type="HAMAP" id="MF_00115">
    <property type="entry name" value="MscL"/>
    <property type="match status" value="1"/>
</dbReference>